<dbReference type="PIRSF" id="PIRSF002599">
    <property type="entry name" value="Cold_shock_A"/>
    <property type="match status" value="1"/>
</dbReference>
<dbReference type="SUPFAM" id="SSF50249">
    <property type="entry name" value="Nucleic acid-binding proteins"/>
    <property type="match status" value="1"/>
</dbReference>
<organism evidence="3 4">
    <name type="scientific">Streptomyces flavotricini</name>
    <dbReference type="NCBI Taxonomy" id="66888"/>
    <lineage>
        <taxon>Bacteria</taxon>
        <taxon>Bacillati</taxon>
        <taxon>Actinomycetota</taxon>
        <taxon>Actinomycetes</taxon>
        <taxon>Kitasatosporales</taxon>
        <taxon>Streptomycetaceae</taxon>
        <taxon>Streptomyces</taxon>
    </lineage>
</organism>
<proteinExistence type="predicted"/>
<protein>
    <submittedName>
        <fullName evidence="3">Cold shock domain-containing protein</fullName>
    </submittedName>
</protein>
<reference evidence="3 4" key="1">
    <citation type="submission" date="2021-08" db="EMBL/GenBank/DDBJ databases">
        <title>Genomic Architecture of Streptomyces flavotricini NGL1 and Streptomyces erythrochromogenes HMS4 With Differential Plant Beneficial attributes and laccase production capabilities.</title>
        <authorList>
            <person name="Salwan R."/>
            <person name="Kaur R."/>
            <person name="Sharma V."/>
        </authorList>
    </citation>
    <scope>NUCLEOTIDE SEQUENCE [LARGE SCALE GENOMIC DNA]</scope>
    <source>
        <strain evidence="3 4">NGL1</strain>
    </source>
</reference>
<feature type="domain" description="CSD" evidence="2">
    <location>
        <begin position="1"/>
        <end position="60"/>
    </location>
</feature>
<evidence type="ECO:0000313" key="4">
    <source>
        <dbReference type="Proteomes" id="UP001520654"/>
    </source>
</evidence>
<keyword evidence="4" id="KW-1185">Reference proteome</keyword>
<dbReference type="PROSITE" id="PS51857">
    <property type="entry name" value="CSD_2"/>
    <property type="match status" value="1"/>
</dbReference>
<dbReference type="InterPro" id="IPR012156">
    <property type="entry name" value="Cold_shock_CspA"/>
</dbReference>
<dbReference type="RefSeq" id="WP_229333926.1">
    <property type="nucleotide sequence ID" value="NZ_JAINUL010000001.1"/>
</dbReference>
<name>A0ABS8DY31_9ACTN</name>
<dbReference type="InterPro" id="IPR012340">
    <property type="entry name" value="NA-bd_OB-fold"/>
</dbReference>
<evidence type="ECO:0000256" key="1">
    <source>
        <dbReference type="SAM" id="MobiDB-lite"/>
    </source>
</evidence>
<dbReference type="Gene3D" id="2.40.50.140">
    <property type="entry name" value="Nucleic acid-binding proteins"/>
    <property type="match status" value="1"/>
</dbReference>
<gene>
    <name evidence="3" type="ORF">K7B10_00255</name>
</gene>
<dbReference type="Proteomes" id="UP001520654">
    <property type="component" value="Unassembled WGS sequence"/>
</dbReference>
<accession>A0ABS8DY31</accession>
<comment type="caution">
    <text evidence="3">The sequence shown here is derived from an EMBL/GenBank/DDBJ whole genome shotgun (WGS) entry which is preliminary data.</text>
</comment>
<feature type="region of interest" description="Disordered" evidence="1">
    <location>
        <begin position="1"/>
        <end position="21"/>
    </location>
</feature>
<dbReference type="EMBL" id="JAINUL010000001">
    <property type="protein sequence ID" value="MCC0093262.1"/>
    <property type="molecule type" value="Genomic_DNA"/>
</dbReference>
<feature type="compositionally biased region" description="Basic and acidic residues" evidence="1">
    <location>
        <begin position="56"/>
        <end position="72"/>
    </location>
</feature>
<sequence>MKWFDPDRGTGLISQDGTDPDIQAESQAIRENGPRLRPGDRVLFDLTHDSAGLRADNIHRTEDTRSQDEPGQHSDGQTLR</sequence>
<evidence type="ECO:0000259" key="2">
    <source>
        <dbReference type="PROSITE" id="PS51857"/>
    </source>
</evidence>
<evidence type="ECO:0000313" key="3">
    <source>
        <dbReference type="EMBL" id="MCC0093262.1"/>
    </source>
</evidence>
<dbReference type="Pfam" id="PF00313">
    <property type="entry name" value="CSD"/>
    <property type="match status" value="1"/>
</dbReference>
<feature type="region of interest" description="Disordered" evidence="1">
    <location>
        <begin position="48"/>
        <end position="80"/>
    </location>
</feature>
<dbReference type="InterPro" id="IPR002059">
    <property type="entry name" value="CSP_DNA-bd"/>
</dbReference>